<protein>
    <submittedName>
        <fullName evidence="1">Uncharacterized protein</fullName>
    </submittedName>
</protein>
<dbReference type="Proteomes" id="UP000750711">
    <property type="component" value="Unassembled WGS sequence"/>
</dbReference>
<name>A0A9P8RMD2_9PEZI</name>
<gene>
    <name evidence="1" type="ORF">GP486_005362</name>
</gene>
<evidence type="ECO:0000313" key="1">
    <source>
        <dbReference type="EMBL" id="KAH0556852.1"/>
    </source>
</evidence>
<dbReference type="AlphaFoldDB" id="A0A9P8RMD2"/>
<sequence>MTTVQKRTFYGYGDGMALDRLPFGTIVWDYRNPALLKPHIPKGRDEFLDSEDWTSSTPRENCRFRVSLSGRIDLDLGVAGVVGAGANRDVIDGFIVEADKGNRVVIKSERMDEFLEKAIENPEAELWLNNNLSGAFTMAENGKRLFRSPKLWLLTGLYIVSDAAFDANDRGKIGGTIGGKFPPIPFRIGIHLRAGKDDMGSKTTIPGKSVWAAQWLQLKAYPRKIKVENEATAGLKFHIKLTNTYCKGSTRGGPYISYYHLKAEPVESLNSEDLNFKNPDLEEMDVEDQDPDEFVLENSKEEDWIELQKLVDKIADSYAAPG</sequence>
<organism evidence="1 2">
    <name type="scientific">Trichoglossum hirsutum</name>
    <dbReference type="NCBI Taxonomy" id="265104"/>
    <lineage>
        <taxon>Eukaryota</taxon>
        <taxon>Fungi</taxon>
        <taxon>Dikarya</taxon>
        <taxon>Ascomycota</taxon>
        <taxon>Pezizomycotina</taxon>
        <taxon>Geoglossomycetes</taxon>
        <taxon>Geoglossales</taxon>
        <taxon>Geoglossaceae</taxon>
        <taxon>Trichoglossum</taxon>
    </lineage>
</organism>
<evidence type="ECO:0000313" key="2">
    <source>
        <dbReference type="Proteomes" id="UP000750711"/>
    </source>
</evidence>
<proteinExistence type="predicted"/>
<reference evidence="1" key="1">
    <citation type="submission" date="2021-03" db="EMBL/GenBank/DDBJ databases">
        <title>Comparative genomics and phylogenomic investigation of the class Geoglossomycetes provide insights into ecological specialization and systematics.</title>
        <authorList>
            <person name="Melie T."/>
            <person name="Pirro S."/>
            <person name="Miller A.N."/>
            <person name="Quandt A."/>
        </authorList>
    </citation>
    <scope>NUCLEOTIDE SEQUENCE</scope>
    <source>
        <strain evidence="1">CAQ_001_2017</strain>
    </source>
</reference>
<dbReference type="EMBL" id="JAGHQM010000993">
    <property type="protein sequence ID" value="KAH0556852.1"/>
    <property type="molecule type" value="Genomic_DNA"/>
</dbReference>
<keyword evidence="2" id="KW-1185">Reference proteome</keyword>
<accession>A0A9P8RMD2</accession>
<comment type="caution">
    <text evidence="1">The sequence shown here is derived from an EMBL/GenBank/DDBJ whole genome shotgun (WGS) entry which is preliminary data.</text>
</comment>